<dbReference type="PRINTS" id="PR00038">
    <property type="entry name" value="HTHLUXR"/>
</dbReference>
<reference evidence="6" key="1">
    <citation type="submission" date="2016-10" db="EMBL/GenBank/DDBJ databases">
        <authorList>
            <person name="Varghese N."/>
            <person name="Submissions S."/>
        </authorList>
    </citation>
    <scope>NUCLEOTIDE SEQUENCE [LARGE SCALE GENOMIC DNA]</scope>
    <source>
        <strain evidence="6">CGMCC 1.10369</strain>
    </source>
</reference>
<proteinExistence type="predicted"/>
<dbReference type="AlphaFoldDB" id="A0A1H0ICU0"/>
<dbReference type="SUPFAM" id="SSF46894">
    <property type="entry name" value="C-terminal effector domain of the bipartite response regulators"/>
    <property type="match status" value="1"/>
</dbReference>
<dbReference type="EMBL" id="FNIL01000010">
    <property type="protein sequence ID" value="SDO29257.1"/>
    <property type="molecule type" value="Genomic_DNA"/>
</dbReference>
<evidence type="ECO:0000313" key="5">
    <source>
        <dbReference type="EMBL" id="SDO29257.1"/>
    </source>
</evidence>
<sequence>MRVLIGIEQELMRYGFIQLLNDLKHVEYTVAKITREEILRAARKYPFDFIVLHTDLKGAVGYDSIFNIASPETFKLLITSQNQIISSSQADAVLSETLTLDEWMVMLDKLFSGEKLFNSTAEASSQNELITKREEEVFRLKLQGYSVGESAAYLNISPKTIENHRRNIAKKADLKSNKDWVETGKQLGFI</sequence>
<evidence type="ECO:0000256" key="2">
    <source>
        <dbReference type="ARBA" id="ARBA00023125"/>
    </source>
</evidence>
<accession>A0A1H0ICU0</accession>
<name>A0A1H0ICU0_9BACI</name>
<keyword evidence="2" id="KW-0238">DNA-binding</keyword>
<dbReference type="OrthoDB" id="9780153at2"/>
<feature type="domain" description="HTH luxR-type" evidence="4">
    <location>
        <begin position="123"/>
        <end position="188"/>
    </location>
</feature>
<dbReference type="InterPro" id="IPR016032">
    <property type="entry name" value="Sig_transdc_resp-reg_C-effctor"/>
</dbReference>
<dbReference type="RefSeq" id="WP_090843582.1">
    <property type="nucleotide sequence ID" value="NZ_FNIL01000010.1"/>
</dbReference>
<organism evidence="5 6">
    <name type="scientific">Alkalicoccus daliensis</name>
    <dbReference type="NCBI Taxonomy" id="745820"/>
    <lineage>
        <taxon>Bacteria</taxon>
        <taxon>Bacillati</taxon>
        <taxon>Bacillota</taxon>
        <taxon>Bacilli</taxon>
        <taxon>Bacillales</taxon>
        <taxon>Bacillaceae</taxon>
        <taxon>Alkalicoccus</taxon>
    </lineage>
</organism>
<dbReference type="PANTHER" id="PTHR44688">
    <property type="entry name" value="DNA-BINDING TRANSCRIPTIONAL ACTIVATOR DEVR_DOSR"/>
    <property type="match status" value="1"/>
</dbReference>
<dbReference type="GO" id="GO:0006355">
    <property type="term" value="P:regulation of DNA-templated transcription"/>
    <property type="evidence" value="ECO:0007669"/>
    <property type="project" value="InterPro"/>
</dbReference>
<dbReference type="PROSITE" id="PS50043">
    <property type="entry name" value="HTH_LUXR_2"/>
    <property type="match status" value="1"/>
</dbReference>
<evidence type="ECO:0000256" key="3">
    <source>
        <dbReference type="ARBA" id="ARBA00023163"/>
    </source>
</evidence>
<dbReference type="InterPro" id="IPR000792">
    <property type="entry name" value="Tscrpt_reg_LuxR_C"/>
</dbReference>
<dbReference type="SMART" id="SM00421">
    <property type="entry name" value="HTH_LUXR"/>
    <property type="match status" value="1"/>
</dbReference>
<protein>
    <submittedName>
        <fullName evidence="5">Two-component system, NarL family, invasion response regulator UvrY</fullName>
    </submittedName>
</protein>
<dbReference type="CDD" id="cd06170">
    <property type="entry name" value="LuxR_C_like"/>
    <property type="match status" value="1"/>
</dbReference>
<dbReference type="STRING" id="745820.SAMN04488053_11094"/>
<dbReference type="Proteomes" id="UP000198778">
    <property type="component" value="Unassembled WGS sequence"/>
</dbReference>
<evidence type="ECO:0000256" key="1">
    <source>
        <dbReference type="ARBA" id="ARBA00023015"/>
    </source>
</evidence>
<dbReference type="Gene3D" id="3.40.50.2300">
    <property type="match status" value="1"/>
</dbReference>
<dbReference type="Pfam" id="PF00196">
    <property type="entry name" value="GerE"/>
    <property type="match status" value="1"/>
</dbReference>
<keyword evidence="6" id="KW-1185">Reference proteome</keyword>
<evidence type="ECO:0000313" key="6">
    <source>
        <dbReference type="Proteomes" id="UP000198778"/>
    </source>
</evidence>
<gene>
    <name evidence="5" type="ORF">SAMN04488053_11094</name>
</gene>
<dbReference type="GO" id="GO:0003677">
    <property type="term" value="F:DNA binding"/>
    <property type="evidence" value="ECO:0007669"/>
    <property type="project" value="UniProtKB-KW"/>
</dbReference>
<dbReference type="PANTHER" id="PTHR44688:SF16">
    <property type="entry name" value="DNA-BINDING TRANSCRIPTIONAL ACTIVATOR DEVR_DOSR"/>
    <property type="match status" value="1"/>
</dbReference>
<keyword evidence="3" id="KW-0804">Transcription</keyword>
<keyword evidence="1" id="KW-0805">Transcription regulation</keyword>
<evidence type="ECO:0000259" key="4">
    <source>
        <dbReference type="PROSITE" id="PS50043"/>
    </source>
</evidence>